<evidence type="ECO:0000256" key="1">
    <source>
        <dbReference type="SAM" id="MobiDB-lite"/>
    </source>
</evidence>
<feature type="region of interest" description="Disordered" evidence="1">
    <location>
        <begin position="376"/>
        <end position="409"/>
    </location>
</feature>
<feature type="compositionally biased region" description="Basic residues" evidence="1">
    <location>
        <begin position="381"/>
        <end position="393"/>
    </location>
</feature>
<accession>A0A841GZC1</accession>
<comment type="caution">
    <text evidence="2">The sequence shown here is derived from an EMBL/GenBank/DDBJ whole genome shotgun (WGS) entry which is preliminary data.</text>
</comment>
<dbReference type="SUPFAM" id="SSF48452">
    <property type="entry name" value="TPR-like"/>
    <property type="match status" value="1"/>
</dbReference>
<reference evidence="2 3" key="1">
    <citation type="submission" date="2020-08" db="EMBL/GenBank/DDBJ databases">
        <title>Genomic Encyclopedia of Type Strains, Phase IV (KMG-IV): sequencing the most valuable type-strain genomes for metagenomic binning, comparative biology and taxonomic classification.</title>
        <authorList>
            <person name="Goeker M."/>
        </authorList>
    </citation>
    <scope>NUCLEOTIDE SEQUENCE [LARGE SCALE GENOMIC DNA]</scope>
    <source>
        <strain evidence="2 3">DSM 29007</strain>
    </source>
</reference>
<gene>
    <name evidence="2" type="ORF">HNQ61_002779</name>
</gene>
<dbReference type="Proteomes" id="UP000582837">
    <property type="component" value="Unassembled WGS sequence"/>
</dbReference>
<dbReference type="Gene3D" id="1.25.40.10">
    <property type="entry name" value="Tetratricopeptide repeat domain"/>
    <property type="match status" value="1"/>
</dbReference>
<evidence type="ECO:0000313" key="2">
    <source>
        <dbReference type="EMBL" id="MBB6071155.1"/>
    </source>
</evidence>
<keyword evidence="3" id="KW-1185">Reference proteome</keyword>
<evidence type="ECO:0000313" key="3">
    <source>
        <dbReference type="Proteomes" id="UP000582837"/>
    </source>
</evidence>
<dbReference type="AlphaFoldDB" id="A0A841GZC1"/>
<dbReference type="InterPro" id="IPR011990">
    <property type="entry name" value="TPR-like_helical_dom_sf"/>
</dbReference>
<sequence length="427" mass="47359">MIPPGLLVLPEPFEGFQVLDETRSELGVLLWQSLRDVDLWAATPPEARPDLFTPNALGIRRLRIAAELAADSPIRLLLEGISEVLSPSPGAGDTQLSELCESVSRWASDMEWPRTALAFAQRSALAAPEMAGPAYLVALVARRSADYRRSETWFRRALALARRNQDWKYYGLAHMGLANLHMQRGDAPSARARLLRALRAARRYGVWSVRPFALHDLFCIAATASGTNGEQAEAYARAAYRGYGRRHPRLPALAHDVAWFWMLRHDFERALPVFRAVLRHVPRPTERMVVLSNVARAAAGAGDLHGFESAWKDVWRLRETRTDGERVAEAMVNLAHGALAAGDLTRLEMAASHAVRVATLRDEAQHRMAAEDLLARGKGMTPRRRRGRGRGARQRPPLPPLRPAEASPADRLASALVQALQEVPVEP</sequence>
<proteinExistence type="predicted"/>
<organism evidence="2 3">
    <name type="scientific">Longimicrobium terrae</name>
    <dbReference type="NCBI Taxonomy" id="1639882"/>
    <lineage>
        <taxon>Bacteria</taxon>
        <taxon>Pseudomonadati</taxon>
        <taxon>Gemmatimonadota</taxon>
        <taxon>Longimicrobiia</taxon>
        <taxon>Longimicrobiales</taxon>
        <taxon>Longimicrobiaceae</taxon>
        <taxon>Longimicrobium</taxon>
    </lineage>
</organism>
<name>A0A841GZC1_9BACT</name>
<dbReference type="RefSeq" id="WP_170033794.1">
    <property type="nucleotide sequence ID" value="NZ_JABDTL010000001.1"/>
</dbReference>
<dbReference type="EMBL" id="JACHIA010000007">
    <property type="protein sequence ID" value="MBB6071155.1"/>
    <property type="molecule type" value="Genomic_DNA"/>
</dbReference>
<protein>
    <submittedName>
        <fullName evidence="2">Tetratricopeptide (TPR) repeat protein</fullName>
    </submittedName>
</protein>